<keyword evidence="2" id="KW-1185">Reference proteome</keyword>
<evidence type="ECO:0000313" key="2">
    <source>
        <dbReference type="Proteomes" id="UP001059934"/>
    </source>
</evidence>
<dbReference type="EMBL" id="CP103416">
    <property type="protein sequence ID" value="UVW36294.1"/>
    <property type="molecule type" value="Genomic_DNA"/>
</dbReference>
<gene>
    <name evidence="1" type="ORF">NYF23_06720</name>
</gene>
<evidence type="ECO:0008006" key="3">
    <source>
        <dbReference type="Google" id="ProtNLM"/>
    </source>
</evidence>
<proteinExistence type="predicted"/>
<evidence type="ECO:0000313" key="1">
    <source>
        <dbReference type="EMBL" id="UVW36294.1"/>
    </source>
</evidence>
<reference evidence="1" key="1">
    <citation type="submission" date="2022-08" db="EMBL/GenBank/DDBJ databases">
        <title>Catabolic pathway analysis in culturable SAR92 clade bacteria reveals their overlooked roles in DMSP degradation in coastal seas.</title>
        <authorList>
            <person name="He X."/>
            <person name="Zhang X."/>
            <person name="Zhang Y."/>
        </authorList>
    </citation>
    <scope>NUCLEOTIDE SEQUENCE</scope>
    <source>
        <strain evidence="1">H455</strain>
    </source>
</reference>
<dbReference type="Gene3D" id="3.40.190.10">
    <property type="entry name" value="Periplasmic binding protein-like II"/>
    <property type="match status" value="1"/>
</dbReference>
<protein>
    <recommendedName>
        <fullName evidence="3">LysR family transcriptional regulator</fullName>
    </recommendedName>
</protein>
<dbReference type="Proteomes" id="UP001059934">
    <property type="component" value="Chromosome"/>
</dbReference>
<organism evidence="1 2">
    <name type="scientific">SAR92 clade bacterium H455</name>
    <dbReference type="NCBI Taxonomy" id="2974818"/>
    <lineage>
        <taxon>Bacteria</taxon>
        <taxon>Pseudomonadati</taxon>
        <taxon>Pseudomonadota</taxon>
        <taxon>Gammaproteobacteria</taxon>
        <taxon>Cellvibrionales</taxon>
        <taxon>Porticoccaceae</taxon>
        <taxon>SAR92 clade</taxon>
    </lineage>
</organism>
<accession>A0ABY5TR34</accession>
<name>A0ABY5TR34_9GAMM</name>
<sequence length="48" mass="5624">MRSHQANSTEFLRISVMLSFGERRLLPFLEELKILYPDIILDVSLSDE</sequence>